<organism evidence="1 2">
    <name type="scientific">Pluteus cervinus</name>
    <dbReference type="NCBI Taxonomy" id="181527"/>
    <lineage>
        <taxon>Eukaryota</taxon>
        <taxon>Fungi</taxon>
        <taxon>Dikarya</taxon>
        <taxon>Basidiomycota</taxon>
        <taxon>Agaricomycotina</taxon>
        <taxon>Agaricomycetes</taxon>
        <taxon>Agaricomycetidae</taxon>
        <taxon>Agaricales</taxon>
        <taxon>Pluteineae</taxon>
        <taxon>Pluteaceae</taxon>
        <taxon>Pluteus</taxon>
    </lineage>
</organism>
<evidence type="ECO:0000313" key="1">
    <source>
        <dbReference type="EMBL" id="TFK64882.1"/>
    </source>
</evidence>
<accession>A0ACD3AJ39</accession>
<sequence length="590" mass="65955">MSRSSPPHPILQQYFSSSQVAFTQIDKEIAVLQESIRVLHAFRNTFTPVDHLPPEVLTRIFSLVKHVPNHEVYHIGSNSVLPQWVVVTRVSQYWRNVAVGCPSLWFHITDTYPRHMIPEWVRRSKDTPLSVTLYESSVAESQFIGPALPRIRELTLELPPTTWNGVAQILSSPAPLLESFRVTISDSDTQVPLSTVSDNMFAGTTPSLRRLELVGCPVNIHSSIFTDLTTLQLQDPSQKIPAADLLVSLHRMPRLTSLELTNVLQKNVRLAFPNIDPVTLPFLKSLQIHGESFAQDIDILYHISFPADSTLWFSSEARTGGALDGLLSFLEIHKTSRQQSSRLVVGSLELQYLYGHLTLNLNAKCSDPGHITNLIKFNLGGPWREDALNVSDDTDLAPLFSFFNLDSLEQLDTMNCKFSTGAWTYLFGALPKLKHITNTGIWGIHFLSSLFTDYTDKCAVNTDQTKVNTKGKKKKGKKGRGKQKAPVSNPSSTQPAEIGDWEPIFPCLETIQIVEMTFARPIIEDVVAALRSRKMVDKGIKVFGLTDCRNVDEDVVDLLRGVVDHVEWDGCNGTDDEYGVGLGYDSDEFN</sequence>
<proteinExistence type="predicted"/>
<dbReference type="Proteomes" id="UP000308600">
    <property type="component" value="Unassembled WGS sequence"/>
</dbReference>
<dbReference type="EMBL" id="ML208457">
    <property type="protein sequence ID" value="TFK64882.1"/>
    <property type="molecule type" value="Genomic_DNA"/>
</dbReference>
<protein>
    <submittedName>
        <fullName evidence="1">Uncharacterized protein</fullName>
    </submittedName>
</protein>
<keyword evidence="2" id="KW-1185">Reference proteome</keyword>
<reference evidence="1 2" key="1">
    <citation type="journal article" date="2019" name="Nat. Ecol. Evol.">
        <title>Megaphylogeny resolves global patterns of mushroom evolution.</title>
        <authorList>
            <person name="Varga T."/>
            <person name="Krizsan K."/>
            <person name="Foldi C."/>
            <person name="Dima B."/>
            <person name="Sanchez-Garcia M."/>
            <person name="Sanchez-Ramirez S."/>
            <person name="Szollosi G.J."/>
            <person name="Szarkandi J.G."/>
            <person name="Papp V."/>
            <person name="Albert L."/>
            <person name="Andreopoulos W."/>
            <person name="Angelini C."/>
            <person name="Antonin V."/>
            <person name="Barry K.W."/>
            <person name="Bougher N.L."/>
            <person name="Buchanan P."/>
            <person name="Buyck B."/>
            <person name="Bense V."/>
            <person name="Catcheside P."/>
            <person name="Chovatia M."/>
            <person name="Cooper J."/>
            <person name="Damon W."/>
            <person name="Desjardin D."/>
            <person name="Finy P."/>
            <person name="Geml J."/>
            <person name="Haridas S."/>
            <person name="Hughes K."/>
            <person name="Justo A."/>
            <person name="Karasinski D."/>
            <person name="Kautmanova I."/>
            <person name="Kiss B."/>
            <person name="Kocsube S."/>
            <person name="Kotiranta H."/>
            <person name="LaButti K.M."/>
            <person name="Lechner B.E."/>
            <person name="Liimatainen K."/>
            <person name="Lipzen A."/>
            <person name="Lukacs Z."/>
            <person name="Mihaltcheva S."/>
            <person name="Morgado L.N."/>
            <person name="Niskanen T."/>
            <person name="Noordeloos M.E."/>
            <person name="Ohm R.A."/>
            <person name="Ortiz-Santana B."/>
            <person name="Ovrebo C."/>
            <person name="Racz N."/>
            <person name="Riley R."/>
            <person name="Savchenko A."/>
            <person name="Shiryaev A."/>
            <person name="Soop K."/>
            <person name="Spirin V."/>
            <person name="Szebenyi C."/>
            <person name="Tomsovsky M."/>
            <person name="Tulloss R.E."/>
            <person name="Uehling J."/>
            <person name="Grigoriev I.V."/>
            <person name="Vagvolgyi C."/>
            <person name="Papp T."/>
            <person name="Martin F.M."/>
            <person name="Miettinen O."/>
            <person name="Hibbett D.S."/>
            <person name="Nagy L.G."/>
        </authorList>
    </citation>
    <scope>NUCLEOTIDE SEQUENCE [LARGE SCALE GENOMIC DNA]</scope>
    <source>
        <strain evidence="1 2">NL-1719</strain>
    </source>
</reference>
<evidence type="ECO:0000313" key="2">
    <source>
        <dbReference type="Proteomes" id="UP000308600"/>
    </source>
</evidence>
<name>A0ACD3AJ39_9AGAR</name>
<gene>
    <name evidence="1" type="ORF">BDN72DRAFT_846209</name>
</gene>